<dbReference type="PANTHER" id="PTHR33602:SF1">
    <property type="entry name" value="REGULATORY PROTEIN RECX FAMILY PROTEIN"/>
    <property type="match status" value="1"/>
</dbReference>
<dbReference type="InterPro" id="IPR053924">
    <property type="entry name" value="RecX_HTH_2nd"/>
</dbReference>
<dbReference type="EMBL" id="LR590481">
    <property type="protein sequence ID" value="VTQ93221.1"/>
    <property type="molecule type" value="Genomic_DNA"/>
</dbReference>
<feature type="domain" description="RecX second three-helical" evidence="6">
    <location>
        <begin position="109"/>
        <end position="144"/>
    </location>
</feature>
<dbReference type="InterPro" id="IPR003783">
    <property type="entry name" value="Regulatory_RecX"/>
</dbReference>
<feature type="domain" description="RecX first three-helical" evidence="8">
    <location>
        <begin position="63"/>
        <end position="102"/>
    </location>
</feature>
<evidence type="ECO:0000256" key="3">
    <source>
        <dbReference type="ARBA" id="ARBA00018111"/>
    </source>
</evidence>
<proteinExistence type="inferred from homology"/>
<dbReference type="GO" id="GO:0006282">
    <property type="term" value="P:regulation of DNA repair"/>
    <property type="evidence" value="ECO:0007669"/>
    <property type="project" value="UniProtKB-UniRule"/>
</dbReference>
<comment type="function">
    <text evidence="5">Modulates RecA activity.</text>
</comment>
<evidence type="ECO:0000256" key="5">
    <source>
        <dbReference type="HAMAP-Rule" id="MF_01114"/>
    </source>
</evidence>
<evidence type="ECO:0000313" key="10">
    <source>
        <dbReference type="Proteomes" id="UP000308489"/>
    </source>
</evidence>
<evidence type="ECO:0000259" key="6">
    <source>
        <dbReference type="Pfam" id="PF02631"/>
    </source>
</evidence>
<dbReference type="InterPro" id="IPR053926">
    <property type="entry name" value="RecX_HTH_1st"/>
</dbReference>
<dbReference type="AlphaFoldDB" id="A0A4U9RP43"/>
<comment type="similarity">
    <text evidence="2 5">Belongs to the RecX family.</text>
</comment>
<evidence type="ECO:0000256" key="4">
    <source>
        <dbReference type="ARBA" id="ARBA00022490"/>
    </source>
</evidence>
<dbReference type="Pfam" id="PF21981">
    <property type="entry name" value="RecX_HTH3"/>
    <property type="match status" value="1"/>
</dbReference>
<sequence length="211" mass="25061">MNNIITKIEVQKFNKERVNIYVDDEFFIGCSMELIYIEGIKKGEVVHKEKLQSIITEDNFMKAKSRSLRYLGKSHKTEKEVVGKLKEEGYEISIIDRTICFLKEYDFINDERYVELFVKEKLKKWGENRIKYELLRKGIEEKLVLDKIYSIDSEEKNKVLYEVALKKYNSLIKSENDSFKINRKLNDYLLRRGYGFDEIKSVINKIVKAGD</sequence>
<dbReference type="KEGG" id="hhw:NCTC503_02071"/>
<dbReference type="GO" id="GO:0005737">
    <property type="term" value="C:cytoplasm"/>
    <property type="evidence" value="ECO:0007669"/>
    <property type="project" value="UniProtKB-SubCell"/>
</dbReference>
<dbReference type="RefSeq" id="WP_171012041.1">
    <property type="nucleotide sequence ID" value="NZ_CBCRUQ010000021.1"/>
</dbReference>
<name>A0A4U9RP43_HATHI</name>
<organism evidence="9 10">
    <name type="scientific">Hathewaya histolytica</name>
    <name type="common">Clostridium histolyticum</name>
    <dbReference type="NCBI Taxonomy" id="1498"/>
    <lineage>
        <taxon>Bacteria</taxon>
        <taxon>Bacillati</taxon>
        <taxon>Bacillota</taxon>
        <taxon>Clostridia</taxon>
        <taxon>Eubacteriales</taxon>
        <taxon>Clostridiaceae</taxon>
        <taxon>Hathewaya</taxon>
    </lineage>
</organism>
<keyword evidence="10" id="KW-1185">Reference proteome</keyword>
<dbReference type="HAMAP" id="MF_01114">
    <property type="entry name" value="RecX"/>
    <property type="match status" value="1"/>
</dbReference>
<dbReference type="Pfam" id="PF02631">
    <property type="entry name" value="RecX_HTH2"/>
    <property type="match status" value="1"/>
</dbReference>
<feature type="domain" description="RecX third three-helical" evidence="7">
    <location>
        <begin position="157"/>
        <end position="203"/>
    </location>
</feature>
<evidence type="ECO:0000259" key="7">
    <source>
        <dbReference type="Pfam" id="PF21981"/>
    </source>
</evidence>
<dbReference type="PANTHER" id="PTHR33602">
    <property type="entry name" value="REGULATORY PROTEIN RECX FAMILY PROTEIN"/>
    <property type="match status" value="1"/>
</dbReference>
<dbReference type="Gene3D" id="1.10.10.10">
    <property type="entry name" value="Winged helix-like DNA-binding domain superfamily/Winged helix DNA-binding domain"/>
    <property type="match status" value="3"/>
</dbReference>
<keyword evidence="4 5" id="KW-0963">Cytoplasm</keyword>
<accession>A0A4U9RP43</accession>
<evidence type="ECO:0000256" key="1">
    <source>
        <dbReference type="ARBA" id="ARBA00004496"/>
    </source>
</evidence>
<dbReference type="NCBIfam" id="NF001058">
    <property type="entry name" value="PRK00117.4-1"/>
    <property type="match status" value="1"/>
</dbReference>
<dbReference type="InterPro" id="IPR036388">
    <property type="entry name" value="WH-like_DNA-bd_sf"/>
</dbReference>
<evidence type="ECO:0000313" key="9">
    <source>
        <dbReference type="EMBL" id="VTQ93221.1"/>
    </source>
</evidence>
<comment type="subcellular location">
    <subcellularLocation>
        <location evidence="1 5">Cytoplasm</location>
    </subcellularLocation>
</comment>
<reference evidence="9 10" key="1">
    <citation type="submission" date="2019-05" db="EMBL/GenBank/DDBJ databases">
        <authorList>
            <consortium name="Pathogen Informatics"/>
        </authorList>
    </citation>
    <scope>NUCLEOTIDE SEQUENCE [LARGE SCALE GENOMIC DNA]</scope>
    <source>
        <strain evidence="9 10">NCTC503</strain>
    </source>
</reference>
<dbReference type="InterPro" id="IPR053925">
    <property type="entry name" value="RecX_HTH_3rd"/>
</dbReference>
<dbReference type="Pfam" id="PF21982">
    <property type="entry name" value="RecX_HTH1"/>
    <property type="match status" value="1"/>
</dbReference>
<dbReference type="Proteomes" id="UP000308489">
    <property type="component" value="Chromosome 1"/>
</dbReference>
<evidence type="ECO:0000256" key="2">
    <source>
        <dbReference type="ARBA" id="ARBA00009695"/>
    </source>
</evidence>
<protein>
    <recommendedName>
        <fullName evidence="3 5">Regulatory protein RecX</fullName>
    </recommendedName>
</protein>
<gene>
    <name evidence="5 9" type="primary">recX</name>
    <name evidence="9" type="ORF">NCTC503_02071</name>
</gene>
<evidence type="ECO:0000259" key="8">
    <source>
        <dbReference type="Pfam" id="PF21982"/>
    </source>
</evidence>